<feature type="region of interest" description="ACP-binding" evidence="13">
    <location>
        <begin position="248"/>
        <end position="252"/>
    </location>
</feature>
<evidence type="ECO:0000256" key="8">
    <source>
        <dbReference type="ARBA" id="ARBA00023098"/>
    </source>
</evidence>
<dbReference type="EMBL" id="FZPD01000004">
    <property type="protein sequence ID" value="SNT16755.1"/>
    <property type="molecule type" value="Genomic_DNA"/>
</dbReference>
<dbReference type="Pfam" id="PF08545">
    <property type="entry name" value="ACP_syn_III"/>
    <property type="match status" value="1"/>
</dbReference>
<feature type="active site" evidence="13">
    <location>
        <position position="247"/>
    </location>
</feature>
<evidence type="ECO:0000256" key="5">
    <source>
        <dbReference type="ARBA" id="ARBA00022516"/>
    </source>
</evidence>
<dbReference type="AlphaFoldDB" id="A0A239KFB8"/>
<gene>
    <name evidence="13" type="primary">fabH</name>
    <name evidence="16" type="ORF">SAMN05421640_2616</name>
</gene>
<dbReference type="GO" id="GO:0005737">
    <property type="term" value="C:cytoplasm"/>
    <property type="evidence" value="ECO:0007669"/>
    <property type="project" value="UniProtKB-SubCell"/>
</dbReference>
<evidence type="ECO:0000256" key="12">
    <source>
        <dbReference type="ARBA" id="ARBA00051096"/>
    </source>
</evidence>
<dbReference type="Gene3D" id="3.40.47.10">
    <property type="match status" value="1"/>
</dbReference>
<dbReference type="Pfam" id="PF08541">
    <property type="entry name" value="ACP_syn_III_C"/>
    <property type="match status" value="1"/>
</dbReference>
<feature type="active site" evidence="13">
    <location>
        <position position="277"/>
    </location>
</feature>
<dbReference type="CDD" id="cd00830">
    <property type="entry name" value="KAS_III"/>
    <property type="match status" value="1"/>
</dbReference>
<proteinExistence type="inferred from homology"/>
<protein>
    <recommendedName>
        <fullName evidence="3 13">Beta-ketoacyl-[acyl-carrier-protein] synthase III</fullName>
        <shortName evidence="13">Beta-ketoacyl-ACP synthase III</shortName>
        <shortName evidence="13">KAS III</shortName>
        <ecNumber evidence="3 13">2.3.1.180</ecNumber>
    </recommendedName>
    <alternativeName>
        <fullName evidence="13">3-oxoacyl-[acyl-carrier-protein] synthase 3</fullName>
    </alternativeName>
    <alternativeName>
        <fullName evidence="13">3-oxoacyl-[acyl-carrier-protein] synthase III</fullName>
    </alternativeName>
</protein>
<evidence type="ECO:0000256" key="11">
    <source>
        <dbReference type="ARBA" id="ARBA00023315"/>
    </source>
</evidence>
<dbReference type="InterPro" id="IPR004655">
    <property type="entry name" value="FabH"/>
</dbReference>
<dbReference type="NCBIfam" id="NF006829">
    <property type="entry name" value="PRK09352.1"/>
    <property type="match status" value="1"/>
</dbReference>
<evidence type="ECO:0000256" key="13">
    <source>
        <dbReference type="HAMAP-Rule" id="MF_01815"/>
    </source>
</evidence>
<dbReference type="SUPFAM" id="SSF53901">
    <property type="entry name" value="Thiolase-like"/>
    <property type="match status" value="1"/>
</dbReference>
<dbReference type="InterPro" id="IPR013751">
    <property type="entry name" value="ACP_syn_III_N"/>
</dbReference>
<keyword evidence="6 13" id="KW-0808">Transferase</keyword>
<evidence type="ECO:0000259" key="14">
    <source>
        <dbReference type="Pfam" id="PF08541"/>
    </source>
</evidence>
<dbReference type="Proteomes" id="UP000198393">
    <property type="component" value="Unassembled WGS sequence"/>
</dbReference>
<comment type="domain">
    <text evidence="13">The last Arg residue of the ACP-binding site is essential for the weak association between ACP/AcpP and FabH.</text>
</comment>
<keyword evidence="11 13" id="KW-0012">Acyltransferase</keyword>
<keyword evidence="10 13" id="KW-0511">Multifunctional enzyme</keyword>
<sequence length="322" mass="35005">MSQITAFGTYVPEKIVDNHYFEKFIDTNDEWIISRTGIRTRRFSKDGEYTSDLGVKAVQDLVDRSGKEISDVDFIVVCTTSPDQPMPNAASRVQYKLGIENCGCNDIYAACAGFVYGLQMAHGFVNSGIYKKVLVIGAETLSKITDFEDRTSCILFGDAAGAALVEPGETEQFLAFNSGTNGDLGHDLYLSHKKNSINGVGINANSKIVQNGRSVFKWAVGNIPNKIRELVDKAGLTLDDIDYIVPHSANLRIIEAIVKSLDFPMERVPESVTEFGNTSSASIPLAIAKSKKNGGIKKGDIVLMIGFGGGLTFAGTIVRWEI</sequence>
<dbReference type="EC" id="2.3.1.180" evidence="3 13"/>
<evidence type="ECO:0000256" key="1">
    <source>
        <dbReference type="ARBA" id="ARBA00005194"/>
    </source>
</evidence>
<evidence type="ECO:0000256" key="7">
    <source>
        <dbReference type="ARBA" id="ARBA00022832"/>
    </source>
</evidence>
<dbReference type="PANTHER" id="PTHR34069">
    <property type="entry name" value="3-OXOACYL-[ACYL-CARRIER-PROTEIN] SYNTHASE 3"/>
    <property type="match status" value="1"/>
</dbReference>
<comment type="subcellular location">
    <subcellularLocation>
        <location evidence="13">Cytoplasm</location>
    </subcellularLocation>
</comment>
<evidence type="ECO:0000259" key="15">
    <source>
        <dbReference type="Pfam" id="PF08545"/>
    </source>
</evidence>
<keyword evidence="7 13" id="KW-0276">Fatty acid metabolism</keyword>
<comment type="catalytic activity">
    <reaction evidence="12">
        <text>malonyl-[ACP] + acetyl-CoA + H(+) = 3-oxobutanoyl-[ACP] + CO2 + CoA</text>
        <dbReference type="Rhea" id="RHEA:12080"/>
        <dbReference type="Rhea" id="RHEA-COMP:9623"/>
        <dbReference type="Rhea" id="RHEA-COMP:9625"/>
        <dbReference type="ChEBI" id="CHEBI:15378"/>
        <dbReference type="ChEBI" id="CHEBI:16526"/>
        <dbReference type="ChEBI" id="CHEBI:57287"/>
        <dbReference type="ChEBI" id="CHEBI:57288"/>
        <dbReference type="ChEBI" id="CHEBI:78449"/>
        <dbReference type="ChEBI" id="CHEBI:78450"/>
        <dbReference type="EC" id="2.3.1.180"/>
    </reaction>
    <physiologicalReaction direction="left-to-right" evidence="12">
        <dbReference type="Rhea" id="RHEA:12081"/>
    </physiologicalReaction>
</comment>
<comment type="similarity">
    <text evidence="2 13">Belongs to the thiolase-like superfamily. FabH family.</text>
</comment>
<comment type="subunit">
    <text evidence="13">Homodimer.</text>
</comment>
<dbReference type="FunFam" id="3.40.47.10:FF:000004">
    <property type="entry name" value="3-oxoacyl-[acyl-carrier-protein] synthase 3"/>
    <property type="match status" value="1"/>
</dbReference>
<dbReference type="RefSeq" id="WP_089357311.1">
    <property type="nucleotide sequence ID" value="NZ_FZPD01000004.1"/>
</dbReference>
<dbReference type="GO" id="GO:0004315">
    <property type="term" value="F:3-oxoacyl-[acyl-carrier-protein] synthase activity"/>
    <property type="evidence" value="ECO:0007669"/>
    <property type="project" value="InterPro"/>
</dbReference>
<evidence type="ECO:0000256" key="9">
    <source>
        <dbReference type="ARBA" id="ARBA00023160"/>
    </source>
</evidence>
<accession>A0A239KFB8</accession>
<comment type="pathway">
    <text evidence="1 13">Lipid metabolism; fatty acid biosynthesis.</text>
</comment>
<evidence type="ECO:0000256" key="3">
    <source>
        <dbReference type="ARBA" id="ARBA00012333"/>
    </source>
</evidence>
<feature type="domain" description="Beta-ketoacyl-[acyl-carrier-protein] synthase III N-terminal" evidence="15">
    <location>
        <begin position="106"/>
        <end position="182"/>
    </location>
</feature>
<evidence type="ECO:0000256" key="10">
    <source>
        <dbReference type="ARBA" id="ARBA00023268"/>
    </source>
</evidence>
<evidence type="ECO:0000256" key="6">
    <source>
        <dbReference type="ARBA" id="ARBA00022679"/>
    </source>
</evidence>
<dbReference type="GO" id="GO:0044550">
    <property type="term" value="P:secondary metabolite biosynthetic process"/>
    <property type="evidence" value="ECO:0007669"/>
    <property type="project" value="TreeGrafter"/>
</dbReference>
<reference evidence="16 17" key="1">
    <citation type="submission" date="2017-06" db="EMBL/GenBank/DDBJ databases">
        <authorList>
            <person name="Kim H.J."/>
            <person name="Triplett B.A."/>
        </authorList>
    </citation>
    <scope>NUCLEOTIDE SEQUENCE [LARGE SCALE GENOMIC DNA]</scope>
    <source>
        <strain evidence="16 17">DSM 19307</strain>
    </source>
</reference>
<evidence type="ECO:0000256" key="4">
    <source>
        <dbReference type="ARBA" id="ARBA00022490"/>
    </source>
</evidence>
<keyword evidence="9 13" id="KW-0275">Fatty acid biosynthesis</keyword>
<feature type="domain" description="Beta-ketoacyl-[acyl-carrier-protein] synthase III C-terminal" evidence="14">
    <location>
        <begin position="232"/>
        <end position="320"/>
    </location>
</feature>
<dbReference type="UniPathway" id="UPA00094"/>
<keyword evidence="8 13" id="KW-0443">Lipid metabolism</keyword>
<dbReference type="GO" id="GO:0006633">
    <property type="term" value="P:fatty acid biosynthetic process"/>
    <property type="evidence" value="ECO:0007669"/>
    <property type="project" value="UniProtKB-UniRule"/>
</dbReference>
<keyword evidence="17" id="KW-1185">Reference proteome</keyword>
<dbReference type="HAMAP" id="MF_01815">
    <property type="entry name" value="FabH"/>
    <property type="match status" value="1"/>
</dbReference>
<organism evidence="16 17">
    <name type="scientific">Ekhidna lutea</name>
    <dbReference type="NCBI Taxonomy" id="447679"/>
    <lineage>
        <taxon>Bacteria</taxon>
        <taxon>Pseudomonadati</taxon>
        <taxon>Bacteroidota</taxon>
        <taxon>Cytophagia</taxon>
        <taxon>Cytophagales</taxon>
        <taxon>Reichenbachiellaceae</taxon>
        <taxon>Ekhidna</taxon>
    </lineage>
</organism>
<dbReference type="InterPro" id="IPR016039">
    <property type="entry name" value="Thiolase-like"/>
</dbReference>
<dbReference type="OrthoDB" id="9815506at2"/>
<keyword evidence="4 13" id="KW-0963">Cytoplasm</keyword>
<dbReference type="GO" id="GO:0033818">
    <property type="term" value="F:beta-ketoacyl-acyl-carrier-protein synthase III activity"/>
    <property type="evidence" value="ECO:0007669"/>
    <property type="project" value="UniProtKB-UniRule"/>
</dbReference>
<keyword evidence="5 13" id="KW-0444">Lipid biosynthesis</keyword>
<comment type="function">
    <text evidence="13">Catalyzes the condensation reaction of fatty acid synthesis by the addition to an acyl acceptor of two carbons from malonyl-ACP. Catalyzes the first condensation reaction which initiates fatty acid synthesis and may therefore play a role in governing the total rate of fatty acid production. Possesses both acetoacetyl-ACP synthase and acetyl transacylase activities. Its substrate specificity determines the biosynthesis of branched-chain and/or straight-chain of fatty acids.</text>
</comment>
<evidence type="ECO:0000313" key="16">
    <source>
        <dbReference type="EMBL" id="SNT16755.1"/>
    </source>
</evidence>
<name>A0A239KFB8_EKHLU</name>
<dbReference type="NCBIfam" id="TIGR00747">
    <property type="entry name" value="fabH"/>
    <property type="match status" value="1"/>
</dbReference>
<feature type="active site" evidence="13">
    <location>
        <position position="111"/>
    </location>
</feature>
<evidence type="ECO:0000313" key="17">
    <source>
        <dbReference type="Proteomes" id="UP000198393"/>
    </source>
</evidence>
<evidence type="ECO:0000256" key="2">
    <source>
        <dbReference type="ARBA" id="ARBA00008642"/>
    </source>
</evidence>
<dbReference type="InterPro" id="IPR013747">
    <property type="entry name" value="ACP_syn_III_C"/>
</dbReference>
<dbReference type="PANTHER" id="PTHR34069:SF2">
    <property type="entry name" value="BETA-KETOACYL-[ACYL-CARRIER-PROTEIN] SYNTHASE III"/>
    <property type="match status" value="1"/>
</dbReference>